<dbReference type="EMBL" id="CABIKO010000129">
    <property type="protein sequence ID" value="VVA27892.1"/>
    <property type="molecule type" value="Genomic_DNA"/>
</dbReference>
<sequence>MGIVLLDHMTESSILMCLGNEQSNWGTIAPQTCMVESSIHVRLKQVLRAQNVGQGLRHLAKGARVINISHVEKYLNARVVIIHIKLGKRKRERKRERDGWGWIELALFNLWARRPNGTPNYEMVGDGLRMGLDGVSAELGYLLS</sequence>
<proteinExistence type="predicted"/>
<gene>
    <name evidence="1" type="ORF">ALMOND_2B007656</name>
</gene>
<reference evidence="2" key="1">
    <citation type="journal article" date="2020" name="Plant J.">
        <title>Transposons played a major role in the diversification between the closely related almond and peach genomes: results from the almond genome sequence.</title>
        <authorList>
            <person name="Alioto T."/>
            <person name="Alexiou K.G."/>
            <person name="Bardil A."/>
            <person name="Barteri F."/>
            <person name="Castanera R."/>
            <person name="Cruz F."/>
            <person name="Dhingra A."/>
            <person name="Duval H."/>
            <person name="Fernandez I Marti A."/>
            <person name="Frias L."/>
            <person name="Galan B."/>
            <person name="Garcia J.L."/>
            <person name="Howad W."/>
            <person name="Gomez-Garrido J."/>
            <person name="Gut M."/>
            <person name="Julca I."/>
            <person name="Morata J."/>
            <person name="Puigdomenech P."/>
            <person name="Ribeca P."/>
            <person name="Rubio Cabetas M.J."/>
            <person name="Vlasova A."/>
            <person name="Wirthensohn M."/>
            <person name="Garcia-Mas J."/>
            <person name="Gabaldon T."/>
            <person name="Casacuberta J.M."/>
            <person name="Arus P."/>
        </authorList>
    </citation>
    <scope>NUCLEOTIDE SEQUENCE [LARGE SCALE GENOMIC DNA]</scope>
    <source>
        <strain evidence="2">cv. Texas</strain>
    </source>
</reference>
<protein>
    <submittedName>
        <fullName evidence="1">Uncharacterized protein</fullName>
    </submittedName>
</protein>
<dbReference type="InParanoid" id="A0A5E4FJA2"/>
<evidence type="ECO:0000313" key="2">
    <source>
        <dbReference type="Proteomes" id="UP000327085"/>
    </source>
</evidence>
<accession>A0A5E4FJA2</accession>
<organism evidence="1 2">
    <name type="scientific">Prunus dulcis</name>
    <name type="common">Almond</name>
    <name type="synonym">Amygdalus dulcis</name>
    <dbReference type="NCBI Taxonomy" id="3755"/>
    <lineage>
        <taxon>Eukaryota</taxon>
        <taxon>Viridiplantae</taxon>
        <taxon>Streptophyta</taxon>
        <taxon>Embryophyta</taxon>
        <taxon>Tracheophyta</taxon>
        <taxon>Spermatophyta</taxon>
        <taxon>Magnoliopsida</taxon>
        <taxon>eudicotyledons</taxon>
        <taxon>Gunneridae</taxon>
        <taxon>Pentapetalae</taxon>
        <taxon>rosids</taxon>
        <taxon>fabids</taxon>
        <taxon>Rosales</taxon>
        <taxon>Rosaceae</taxon>
        <taxon>Amygdaloideae</taxon>
        <taxon>Amygdaleae</taxon>
        <taxon>Prunus</taxon>
    </lineage>
</organism>
<dbReference type="AlphaFoldDB" id="A0A5E4FJA2"/>
<dbReference type="Gramene" id="VVA27892">
    <property type="protein sequence ID" value="VVA27892"/>
    <property type="gene ID" value="Prudul26B007656"/>
</dbReference>
<name>A0A5E4FJA2_PRUDU</name>
<evidence type="ECO:0000313" key="1">
    <source>
        <dbReference type="EMBL" id="VVA27892.1"/>
    </source>
</evidence>
<dbReference type="Proteomes" id="UP000327085">
    <property type="component" value="Chromosome 6"/>
</dbReference>